<evidence type="ECO:0000313" key="2">
    <source>
        <dbReference type="EMBL" id="HJB81365.1"/>
    </source>
</evidence>
<dbReference type="PANTHER" id="PTHR13707:SF60">
    <property type="entry name" value="ACETATE COA-TRANSFERASE SUBUNIT ALPHA"/>
    <property type="match status" value="1"/>
</dbReference>
<dbReference type="SUPFAM" id="SSF100950">
    <property type="entry name" value="NagB/RpiA/CoA transferase-like"/>
    <property type="match status" value="1"/>
</dbReference>
<reference evidence="2" key="2">
    <citation type="submission" date="2021-04" db="EMBL/GenBank/DDBJ databases">
        <authorList>
            <person name="Gilroy R."/>
        </authorList>
    </citation>
    <scope>NUCLEOTIDE SEQUENCE</scope>
    <source>
        <strain evidence="2">CHK192-8294</strain>
    </source>
</reference>
<dbReference type="PANTHER" id="PTHR13707">
    <property type="entry name" value="KETOACID-COENZYME A TRANSFERASE"/>
    <property type="match status" value="1"/>
</dbReference>
<protein>
    <submittedName>
        <fullName evidence="2">CoA transferase subunit A</fullName>
    </submittedName>
</protein>
<dbReference type="Gene3D" id="3.40.1080.10">
    <property type="entry name" value="Glutaconate Coenzyme A-transferase"/>
    <property type="match status" value="1"/>
</dbReference>
<dbReference type="GO" id="GO:0008410">
    <property type="term" value="F:CoA-transferase activity"/>
    <property type="evidence" value="ECO:0007669"/>
    <property type="project" value="InterPro"/>
</dbReference>
<dbReference type="InterPro" id="IPR004165">
    <property type="entry name" value="CoA_trans_fam_I"/>
</dbReference>
<comment type="caution">
    <text evidence="2">The sequence shown here is derived from an EMBL/GenBank/DDBJ whole genome shotgun (WGS) entry which is preliminary data.</text>
</comment>
<sequence length="229" mass="24182">MAKFVTVEEAVALIPDGATIMVGGFMGCGNAHKIIDALSKSGKGNFTLISNDGSMPGGPLGEDYYGIAKLIHNKQVKHLIATHVGLNPEVAQQMNEGTMKVDLIPQGSLAEMIRANGAGLGGVLTPTGVGTIVEDNKDFCLGKQTIEGRDYLLMKTVHADVAIICGNKIDKAGNVWYKGTTRNFNLPMATAADLVIAEADHVVEIGEIEPENVHTYGVFVDYVVDGGKA</sequence>
<dbReference type="InterPro" id="IPR012792">
    <property type="entry name" value="3-oxoacid_CoA-transf_A"/>
</dbReference>
<proteinExistence type="predicted"/>
<dbReference type="Proteomes" id="UP000823921">
    <property type="component" value="Unassembled WGS sequence"/>
</dbReference>
<dbReference type="NCBIfam" id="TIGR02429">
    <property type="entry name" value="pcaI_scoA_fam"/>
    <property type="match status" value="1"/>
</dbReference>
<accession>A0A9D2SCL5</accession>
<dbReference type="InterPro" id="IPR037171">
    <property type="entry name" value="NagB/RpiA_transferase-like"/>
</dbReference>
<dbReference type="Pfam" id="PF01144">
    <property type="entry name" value="CoA_trans"/>
    <property type="match status" value="1"/>
</dbReference>
<keyword evidence="1 2" id="KW-0808">Transferase</keyword>
<evidence type="ECO:0000313" key="3">
    <source>
        <dbReference type="Proteomes" id="UP000823921"/>
    </source>
</evidence>
<reference evidence="2" key="1">
    <citation type="journal article" date="2021" name="PeerJ">
        <title>Extensive microbial diversity within the chicken gut microbiome revealed by metagenomics and culture.</title>
        <authorList>
            <person name="Gilroy R."/>
            <person name="Ravi A."/>
            <person name="Getino M."/>
            <person name="Pursley I."/>
            <person name="Horton D.L."/>
            <person name="Alikhan N.F."/>
            <person name="Baker D."/>
            <person name="Gharbi K."/>
            <person name="Hall N."/>
            <person name="Watson M."/>
            <person name="Adriaenssens E.M."/>
            <person name="Foster-Nyarko E."/>
            <person name="Jarju S."/>
            <person name="Secka A."/>
            <person name="Antonio M."/>
            <person name="Oren A."/>
            <person name="Chaudhuri R.R."/>
            <person name="La Ragione R."/>
            <person name="Hildebrand F."/>
            <person name="Pallen M.J."/>
        </authorList>
    </citation>
    <scope>NUCLEOTIDE SEQUENCE</scope>
    <source>
        <strain evidence="2">CHK192-8294</strain>
    </source>
</reference>
<evidence type="ECO:0000256" key="1">
    <source>
        <dbReference type="ARBA" id="ARBA00022679"/>
    </source>
</evidence>
<gene>
    <name evidence="2" type="ORF">H9712_10275</name>
</gene>
<dbReference type="SMART" id="SM00882">
    <property type="entry name" value="CoA_trans"/>
    <property type="match status" value="1"/>
</dbReference>
<name>A0A9D2SCL5_9FIRM</name>
<organism evidence="2 3">
    <name type="scientific">Candidatus Flavonifractor intestinigallinarum</name>
    <dbReference type="NCBI Taxonomy" id="2838586"/>
    <lineage>
        <taxon>Bacteria</taxon>
        <taxon>Bacillati</taxon>
        <taxon>Bacillota</taxon>
        <taxon>Clostridia</taxon>
        <taxon>Eubacteriales</taxon>
        <taxon>Oscillospiraceae</taxon>
        <taxon>Flavonifractor</taxon>
    </lineage>
</organism>
<dbReference type="EMBL" id="DWXO01000097">
    <property type="protein sequence ID" value="HJB81365.1"/>
    <property type="molecule type" value="Genomic_DNA"/>
</dbReference>
<dbReference type="PROSITE" id="PS51257">
    <property type="entry name" value="PROKAR_LIPOPROTEIN"/>
    <property type="match status" value="1"/>
</dbReference>
<dbReference type="AlphaFoldDB" id="A0A9D2SCL5"/>